<gene>
    <name evidence="5" type="ORF">ACFQMJ_34890</name>
</gene>
<accession>A0ABW2FKS3</accession>
<evidence type="ECO:0000256" key="1">
    <source>
        <dbReference type="ARBA" id="ARBA00010990"/>
    </source>
</evidence>
<feature type="domain" description="4'-phosphopantetheinyl transferase N-terminal" evidence="4">
    <location>
        <begin position="15"/>
        <end position="97"/>
    </location>
</feature>
<dbReference type="Pfam" id="PF01648">
    <property type="entry name" value="ACPS"/>
    <property type="match status" value="1"/>
</dbReference>
<dbReference type="Pfam" id="PF22624">
    <property type="entry name" value="AASDHPPT_N"/>
    <property type="match status" value="1"/>
</dbReference>
<keyword evidence="2 5" id="KW-0808">Transferase</keyword>
<dbReference type="InterPro" id="IPR037143">
    <property type="entry name" value="4-PPantetheinyl_Trfase_dom_sf"/>
</dbReference>
<proteinExistence type="inferred from homology"/>
<evidence type="ECO:0000259" key="4">
    <source>
        <dbReference type="Pfam" id="PF22624"/>
    </source>
</evidence>
<sequence length="234" mass="26753">MDIWAVNLNSLAESPSLWEPYLAMLDEPVQSKLARFRQPADRLRSLCGEMLLRVYARDCWHLPAGGLTRTVNAYGKPALAGYSANHYNLSHAGRWVAAVFDREPVGIDVEAVLPIDMAVAKHYFSASEAEWLRQQPDERRLTQFYRLWTLKESYIKAEGKGLSLPLNSFAFQLDPGSGIRFSPPSDRTETVWHFRQYNIDPDYALSVCARQPGFPDRVETIDWTELGRRFLALF</sequence>
<dbReference type="EMBL" id="JBHTAI010000042">
    <property type="protein sequence ID" value="MFC7153742.1"/>
    <property type="molecule type" value="Genomic_DNA"/>
</dbReference>
<dbReference type="InterPro" id="IPR050559">
    <property type="entry name" value="P-Pant_transferase_sf"/>
</dbReference>
<evidence type="ECO:0000256" key="2">
    <source>
        <dbReference type="ARBA" id="ARBA00022679"/>
    </source>
</evidence>
<dbReference type="Gene3D" id="3.90.470.20">
    <property type="entry name" value="4'-phosphopantetheinyl transferase domain"/>
    <property type="match status" value="2"/>
</dbReference>
<protein>
    <submittedName>
        <fullName evidence="5">4'-phosphopantetheinyl transferase family protein</fullName>
    </submittedName>
</protein>
<dbReference type="PANTHER" id="PTHR12215">
    <property type="entry name" value="PHOSPHOPANTETHEINE TRANSFERASE"/>
    <property type="match status" value="1"/>
</dbReference>
<keyword evidence="6" id="KW-1185">Reference proteome</keyword>
<comment type="similarity">
    <text evidence="1">Belongs to the P-Pant transferase superfamily. Gsp/Sfp/HetI/AcpT family.</text>
</comment>
<comment type="caution">
    <text evidence="5">The sequence shown here is derived from an EMBL/GenBank/DDBJ whole genome shotgun (WGS) entry which is preliminary data.</text>
</comment>
<feature type="domain" description="4'-phosphopantetheinyl transferase" evidence="3">
    <location>
        <begin position="104"/>
        <end position="208"/>
    </location>
</feature>
<evidence type="ECO:0000313" key="5">
    <source>
        <dbReference type="EMBL" id="MFC7153742.1"/>
    </source>
</evidence>
<reference evidence="6" key="1">
    <citation type="journal article" date="2019" name="Int. J. Syst. Evol. Microbiol.">
        <title>The Global Catalogue of Microorganisms (GCM) 10K type strain sequencing project: providing services to taxonomists for standard genome sequencing and annotation.</title>
        <authorList>
            <consortium name="The Broad Institute Genomics Platform"/>
            <consortium name="The Broad Institute Genome Sequencing Center for Infectious Disease"/>
            <person name="Wu L."/>
            <person name="Ma J."/>
        </authorList>
    </citation>
    <scope>NUCLEOTIDE SEQUENCE [LARGE SCALE GENOMIC DNA]</scope>
    <source>
        <strain evidence="6">KCTC 12907</strain>
    </source>
</reference>
<organism evidence="5 6">
    <name type="scientific">Cohnella cellulosilytica</name>
    <dbReference type="NCBI Taxonomy" id="986710"/>
    <lineage>
        <taxon>Bacteria</taxon>
        <taxon>Bacillati</taxon>
        <taxon>Bacillota</taxon>
        <taxon>Bacilli</taxon>
        <taxon>Bacillales</taxon>
        <taxon>Paenibacillaceae</taxon>
        <taxon>Cohnella</taxon>
    </lineage>
</organism>
<name>A0ABW2FKS3_9BACL</name>
<dbReference type="GO" id="GO:0016740">
    <property type="term" value="F:transferase activity"/>
    <property type="evidence" value="ECO:0007669"/>
    <property type="project" value="UniProtKB-KW"/>
</dbReference>
<dbReference type="SUPFAM" id="SSF56214">
    <property type="entry name" value="4'-phosphopantetheinyl transferase"/>
    <property type="match status" value="2"/>
</dbReference>
<dbReference type="RefSeq" id="WP_378052031.1">
    <property type="nucleotide sequence ID" value="NZ_JBHMDN010000041.1"/>
</dbReference>
<dbReference type="InterPro" id="IPR008278">
    <property type="entry name" value="4-PPantetheinyl_Trfase_dom"/>
</dbReference>
<dbReference type="Proteomes" id="UP001596378">
    <property type="component" value="Unassembled WGS sequence"/>
</dbReference>
<dbReference type="InterPro" id="IPR055066">
    <property type="entry name" value="AASDHPPT_N"/>
</dbReference>
<evidence type="ECO:0000313" key="6">
    <source>
        <dbReference type="Proteomes" id="UP001596378"/>
    </source>
</evidence>
<dbReference type="PANTHER" id="PTHR12215:SF10">
    <property type="entry name" value="L-AMINOADIPATE-SEMIALDEHYDE DEHYDROGENASE-PHOSPHOPANTETHEINYL TRANSFERASE"/>
    <property type="match status" value="1"/>
</dbReference>
<evidence type="ECO:0000259" key="3">
    <source>
        <dbReference type="Pfam" id="PF01648"/>
    </source>
</evidence>